<reference evidence="1 2" key="1">
    <citation type="journal article" date="2017" name="Genome Announc.">
        <title>Complete Genome Sequence of Burkholderia stabilis FERMP-21014.</title>
        <authorList>
            <person name="Konishi K."/>
            <person name="Kumagai T."/>
            <person name="Sakasegawa S."/>
            <person name="Tamura T."/>
        </authorList>
    </citation>
    <scope>NUCLEOTIDE SEQUENCE [LARGE SCALE GENOMIC DNA]</scope>
    <source>
        <strain evidence="1 2">FERMP-21014</strain>
    </source>
</reference>
<sequence length="40" mass="4253">MYYFVLSVLFEGAMRAAGRGAAAVCVPHSGGRGQAARRMH</sequence>
<name>A0A1Y1BQ66_9BURK</name>
<accession>A0A1Y1BQ66</accession>
<protein>
    <submittedName>
        <fullName evidence="1">Uncharacterized protein</fullName>
    </submittedName>
</protein>
<evidence type="ECO:0000313" key="2">
    <source>
        <dbReference type="Proteomes" id="UP000218432"/>
    </source>
</evidence>
<dbReference type="Proteomes" id="UP000218432">
    <property type="component" value="Chromosome 2"/>
</dbReference>
<gene>
    <name evidence="1" type="ORF">BSFP_048510</name>
</gene>
<dbReference type="AlphaFoldDB" id="A0A1Y1BQ66"/>
<proteinExistence type="predicted"/>
<dbReference type="EMBL" id="AP018112">
    <property type="protein sequence ID" value="BAX61984.1"/>
    <property type="molecule type" value="Genomic_DNA"/>
</dbReference>
<evidence type="ECO:0000313" key="1">
    <source>
        <dbReference type="EMBL" id="BAX61984.1"/>
    </source>
</evidence>
<organism evidence="1 2">
    <name type="scientific">Burkholderia stabilis</name>
    <dbReference type="NCBI Taxonomy" id="95485"/>
    <lineage>
        <taxon>Bacteria</taxon>
        <taxon>Pseudomonadati</taxon>
        <taxon>Pseudomonadota</taxon>
        <taxon>Betaproteobacteria</taxon>
        <taxon>Burkholderiales</taxon>
        <taxon>Burkholderiaceae</taxon>
        <taxon>Burkholderia</taxon>
        <taxon>Burkholderia cepacia complex</taxon>
    </lineage>
</organism>